<gene>
    <name evidence="1" type="ORF">BFG57_05730</name>
</gene>
<dbReference type="EMBL" id="MJEH01000062">
    <property type="protein sequence ID" value="OEH91364.1"/>
    <property type="molecule type" value="Genomic_DNA"/>
</dbReference>
<name>A0A1E5LB95_9BACI</name>
<dbReference type="Proteomes" id="UP000095209">
    <property type="component" value="Unassembled WGS sequence"/>
</dbReference>
<keyword evidence="2" id="KW-1185">Reference proteome</keyword>
<accession>A0A1E5LB95</accession>
<proteinExistence type="predicted"/>
<dbReference type="RefSeq" id="WP_069718624.1">
    <property type="nucleotide sequence ID" value="NZ_MJEH01000062.1"/>
</dbReference>
<evidence type="ECO:0000313" key="1">
    <source>
        <dbReference type="EMBL" id="OEH91364.1"/>
    </source>
</evidence>
<evidence type="ECO:0000313" key="2">
    <source>
        <dbReference type="Proteomes" id="UP000095209"/>
    </source>
</evidence>
<sequence length="62" mass="7208">MWYYSSGFNNDDSVFETFMEKRQRKEDANETIKQRIISELIGSIEPISILDLNSGDTKFGNK</sequence>
<reference evidence="1 2" key="1">
    <citation type="submission" date="2016-08" db="EMBL/GenBank/DDBJ databases">
        <title>Genome of Bacillus solimangrovi GH2-4.</title>
        <authorList>
            <person name="Lim S."/>
            <person name="Kim B.-C."/>
        </authorList>
    </citation>
    <scope>NUCLEOTIDE SEQUENCE [LARGE SCALE GENOMIC DNA]</scope>
    <source>
        <strain evidence="1 2">GH2-4</strain>
    </source>
</reference>
<comment type="caution">
    <text evidence="1">The sequence shown here is derived from an EMBL/GenBank/DDBJ whole genome shotgun (WGS) entry which is preliminary data.</text>
</comment>
<protein>
    <submittedName>
        <fullName evidence="1">Uncharacterized protein</fullName>
    </submittedName>
</protein>
<dbReference type="AlphaFoldDB" id="A0A1E5LB95"/>
<organism evidence="1 2">
    <name type="scientific">Bacillus solimangrovi</name>
    <dbReference type="NCBI Taxonomy" id="1305675"/>
    <lineage>
        <taxon>Bacteria</taxon>
        <taxon>Bacillati</taxon>
        <taxon>Bacillota</taxon>
        <taxon>Bacilli</taxon>
        <taxon>Bacillales</taxon>
        <taxon>Bacillaceae</taxon>
        <taxon>Bacillus</taxon>
    </lineage>
</organism>
<dbReference type="OrthoDB" id="9791837at2"/>